<reference evidence="1" key="1">
    <citation type="journal article" date="2018" name="Int. J. Syst. Evol. Microbiol.">
        <title>Carboxylicivirga sediminis sp. nov., isolated from coastal sediment.</title>
        <authorList>
            <person name="Wang F.Q."/>
            <person name="Ren L.H."/>
            <person name="Zou R.J."/>
            <person name="Sun Y.Z."/>
            <person name="Liu X.J."/>
            <person name="Jiang F."/>
            <person name="Liu L.J."/>
        </authorList>
    </citation>
    <scope>NUCLEOTIDE SEQUENCE</scope>
    <source>
        <strain evidence="1">JR1</strain>
    </source>
</reference>
<proteinExistence type="predicted"/>
<dbReference type="EMBL" id="JAGTAR010000022">
    <property type="protein sequence ID" value="MBR8536761.1"/>
    <property type="molecule type" value="Genomic_DNA"/>
</dbReference>
<keyword evidence="2" id="KW-1185">Reference proteome</keyword>
<organism evidence="1 2">
    <name type="scientific">Carboxylicivirga sediminis</name>
    <dbReference type="NCBI Taxonomy" id="2006564"/>
    <lineage>
        <taxon>Bacteria</taxon>
        <taxon>Pseudomonadati</taxon>
        <taxon>Bacteroidota</taxon>
        <taxon>Bacteroidia</taxon>
        <taxon>Marinilabiliales</taxon>
        <taxon>Marinilabiliaceae</taxon>
        <taxon>Carboxylicivirga</taxon>
    </lineage>
</organism>
<evidence type="ECO:0000313" key="2">
    <source>
        <dbReference type="Proteomes" id="UP000679220"/>
    </source>
</evidence>
<dbReference type="InterPro" id="IPR014127">
    <property type="entry name" value="CHP02757"/>
</dbReference>
<dbReference type="RefSeq" id="WP_212191787.1">
    <property type="nucleotide sequence ID" value="NZ_JAGTAR010000022.1"/>
</dbReference>
<accession>A0A941IXG6</accession>
<protein>
    <submittedName>
        <fullName evidence="1">TIGR02757 family protein</fullName>
    </submittedName>
</protein>
<dbReference type="NCBIfam" id="TIGR02757">
    <property type="entry name" value="TIGR02757 family protein"/>
    <property type="match status" value="1"/>
</dbReference>
<dbReference type="Pfam" id="PF09674">
    <property type="entry name" value="DUF2400"/>
    <property type="match status" value="1"/>
</dbReference>
<gene>
    <name evidence="1" type="ORF">KDU71_14385</name>
</gene>
<reference evidence="1" key="2">
    <citation type="submission" date="2021-04" db="EMBL/GenBank/DDBJ databases">
        <authorList>
            <person name="Zhang T."/>
            <person name="Zhang Y."/>
            <person name="Lu D."/>
            <person name="Zuo D."/>
            <person name="Du Z."/>
        </authorList>
    </citation>
    <scope>NUCLEOTIDE SEQUENCE</scope>
    <source>
        <strain evidence="1">JR1</strain>
    </source>
</reference>
<comment type="caution">
    <text evidence="1">The sequence shown here is derived from an EMBL/GenBank/DDBJ whole genome shotgun (WGS) entry which is preliminary data.</text>
</comment>
<dbReference type="AlphaFoldDB" id="A0A941IXG6"/>
<dbReference type="Proteomes" id="UP000679220">
    <property type="component" value="Unassembled WGS sequence"/>
</dbReference>
<evidence type="ECO:0000313" key="1">
    <source>
        <dbReference type="EMBL" id="MBR8536761.1"/>
    </source>
</evidence>
<sequence length="254" mass="29186">MELIEIKDFLDEKVDKYNRPEFIEDDPITIPHLFTQKEDIEIAAFLTAAIAWGRRDLILKSAKQLMSLLDNSPCDFLLNASENEWSRFETFYYRTFSSVDCLYFLNTLKEIYQCHGGLEQLFATSYQTGDIKPALVHFRSVFLGLEAPDRTSKHIANIAKGSSAKRLNMFLRWMVRKDNRGVDFGIWQSISPADLLLPLDVHTGNVSRQLGILTRKQNDIKAVDEIMLTLRKFDAADPVKYDFALFSLGVNESF</sequence>
<name>A0A941IXG6_9BACT</name>